<dbReference type="GO" id="GO:0000987">
    <property type="term" value="F:cis-regulatory region sequence-specific DNA binding"/>
    <property type="evidence" value="ECO:0007669"/>
    <property type="project" value="TreeGrafter"/>
</dbReference>
<feature type="region of interest" description="Disordered" evidence="1">
    <location>
        <begin position="1088"/>
        <end position="1127"/>
    </location>
</feature>
<evidence type="ECO:0000313" key="3">
    <source>
        <dbReference type="Proteomes" id="UP000695562"/>
    </source>
</evidence>
<evidence type="ECO:0000256" key="1">
    <source>
        <dbReference type="SAM" id="MobiDB-lite"/>
    </source>
</evidence>
<dbReference type="AlphaFoldDB" id="A0A8J4PVV1"/>
<dbReference type="GO" id="GO:0005634">
    <property type="term" value="C:nucleus"/>
    <property type="evidence" value="ECO:0007669"/>
    <property type="project" value="TreeGrafter"/>
</dbReference>
<dbReference type="PANTHER" id="PTHR14596">
    <property type="entry name" value="ZINC FINGER PROTEIN"/>
    <property type="match status" value="1"/>
</dbReference>
<dbReference type="Proteomes" id="UP000695562">
    <property type="component" value="Unassembled WGS sequence"/>
</dbReference>
<feature type="region of interest" description="Disordered" evidence="1">
    <location>
        <begin position="680"/>
        <end position="701"/>
    </location>
</feature>
<dbReference type="EMBL" id="AJWJ01000137">
    <property type="protein sequence ID" value="KAF2074635.1"/>
    <property type="molecule type" value="Genomic_DNA"/>
</dbReference>
<reference evidence="2" key="1">
    <citation type="submission" date="2020-01" db="EMBL/GenBank/DDBJ databases">
        <title>Development of genomics and gene disruption for Polysphondylium violaceum indicates a role for the polyketide synthase stlB in stalk morphogenesis.</title>
        <authorList>
            <person name="Narita B."/>
            <person name="Kawabe Y."/>
            <person name="Kin K."/>
            <person name="Saito T."/>
            <person name="Gibbs R."/>
            <person name="Kuspa A."/>
            <person name="Muzny D."/>
            <person name="Queller D."/>
            <person name="Richards S."/>
            <person name="Strassman J."/>
            <person name="Sucgang R."/>
            <person name="Worley K."/>
            <person name="Schaap P."/>
        </authorList>
    </citation>
    <scope>NUCLEOTIDE SEQUENCE</scope>
    <source>
        <strain evidence="2">QSvi11</strain>
    </source>
</reference>
<comment type="caution">
    <text evidence="2">The sequence shown here is derived from an EMBL/GenBank/DDBJ whole genome shotgun (WGS) entry which is preliminary data.</text>
</comment>
<dbReference type="GO" id="GO:0042594">
    <property type="term" value="P:response to starvation"/>
    <property type="evidence" value="ECO:0007669"/>
    <property type="project" value="TreeGrafter"/>
</dbReference>
<accession>A0A8J4PVV1</accession>
<feature type="compositionally biased region" description="Low complexity" evidence="1">
    <location>
        <begin position="917"/>
        <end position="967"/>
    </location>
</feature>
<dbReference type="PANTHER" id="PTHR14596:SF72">
    <property type="entry name" value="ZINC FINGER PROTEIN MSN2-RELATED"/>
    <property type="match status" value="1"/>
</dbReference>
<sequence>MQPQFQFGTFDARKYGYIRGRSILNSLINNQELEEWGVTDVQVISGHVALRFQQSRSICLFDATTSQFQLSDSVSNSLESQLLTKKFLDSPLSPSTQSLPILACSFPTNIIKFGFEKYIISSSSTNNNNNSNNSSSSSKSMINNNSTANTLMVESNPLRFYVFESDGTFHLWEWNTSEYKWKYTIKLFLPLVNRNIDHSSSSSGFGSNGSGNTSPIMSAVEANVRITNAFVFGSSQGISLAWIQVPNTTPPPLNLNSNNSNTTTPTTTTTTTTIYNRVLNFDQYVKKKPDLVSKQIIVRDSTSVKVGTGSNTTIDELYPTNLNITGLESYELKKEWSDEINGQENVRVLSTKLGIWFITGSFVLLWLLRNKMFNITFIKNSQHHQQSKDSLSLPTPQSCDIHGLISPPMNGNHHSINNEEKKQQPTPSLAKYIKDVLTVCKNPANQDLLILEPSGRLFSCEPSNEKEKLTVKLLAILELPSDKEQDVSMVMSQSALMFVDSKNAWFYDTKCGKLLSKTSLPLVMKKGGLLWQNGTAGVLWGCGVWAAGQGIYELRSLTPVTATIQSMASHKIQQQPTAAGGAGLHQHHGKTNASIGCAPTTCKQFDFRLMESKYLLDMALQEKDEQTKIEICKVLLPKLENPSLVIAILSDLESFQSCKFIFDQLGDFLEQYDYYEQLKKKQQPGGATTGGSATDEDEKSKNHKIRNSFFYHTPLNIKMIPMLKEYYRMQKLATAPITRLAATPANSISKCELDTQDWGLLGPLEQVDDPSILSVSHETIQVLVSKYPALLLQKLEWVLQIPTQEYTRFSDIYADPLSLPSPIINPLLFHSEESIYQAKGKEHLLAKTTSSSTPTLSSPSLLSAMMSDKPIQANYPIFETLCNLYYSTKPEHLVPFVRMIHHASLIKSLESDSSDVNSSYLSLNTNNNNNNSNNNNNNNNSNNNTNNSNNNNNTNNNSNNNNTNINNKIPEKDHFMRALLSIPILPPSPNQELQIDARFKLLIAIGHKPNALRFLLNIGKWDKALEMMKSVPYGDNETFVLYEILLSFCIERKDSVKLKQCWDIIPKNFSVFNLLSLLKPFSNTLKNNNNNNSLNQNNSNNNNNNNNNSSSGSRINTSNSINNNNNPPIYNPIVLSTPNNSDGLTIDMFKGQILKMLNLDTPKRNHSTFYSMKSINTKEINIL</sequence>
<dbReference type="OrthoDB" id="19359at2759"/>
<name>A0A8J4PVV1_9MYCE</name>
<protein>
    <submittedName>
        <fullName evidence="2">Uncharacterized protein</fullName>
    </submittedName>
</protein>
<evidence type="ECO:0000313" key="2">
    <source>
        <dbReference type="EMBL" id="KAF2074635.1"/>
    </source>
</evidence>
<dbReference type="GO" id="GO:0000981">
    <property type="term" value="F:DNA-binding transcription factor activity, RNA polymerase II-specific"/>
    <property type="evidence" value="ECO:0007669"/>
    <property type="project" value="TreeGrafter"/>
</dbReference>
<feature type="region of interest" description="Disordered" evidence="1">
    <location>
        <begin position="917"/>
        <end position="968"/>
    </location>
</feature>
<proteinExistence type="predicted"/>
<gene>
    <name evidence="2" type="ORF">CYY_004074</name>
</gene>
<feature type="compositionally biased region" description="Low complexity" evidence="1">
    <location>
        <begin position="1088"/>
        <end position="1126"/>
    </location>
</feature>
<organism evidence="2 3">
    <name type="scientific">Polysphondylium violaceum</name>
    <dbReference type="NCBI Taxonomy" id="133409"/>
    <lineage>
        <taxon>Eukaryota</taxon>
        <taxon>Amoebozoa</taxon>
        <taxon>Evosea</taxon>
        <taxon>Eumycetozoa</taxon>
        <taxon>Dictyostelia</taxon>
        <taxon>Dictyosteliales</taxon>
        <taxon>Dictyosteliaceae</taxon>
        <taxon>Polysphondylium</taxon>
    </lineage>
</organism>
<keyword evidence="3" id="KW-1185">Reference proteome</keyword>